<accession>A0ABX0SGM0</accession>
<dbReference type="Gene3D" id="3.40.30.10">
    <property type="entry name" value="Glutaredoxin"/>
    <property type="match status" value="1"/>
</dbReference>
<dbReference type="PANTHER" id="PTHR32419:SF6">
    <property type="entry name" value="GLUTATHIONE S-TRANSFERASE OMEGA-LIKE 1-RELATED"/>
    <property type="match status" value="1"/>
</dbReference>
<dbReference type="SUPFAM" id="SSF52833">
    <property type="entry name" value="Thioredoxin-like"/>
    <property type="match status" value="1"/>
</dbReference>
<dbReference type="InterPro" id="IPR016639">
    <property type="entry name" value="GST_Omega/GSH"/>
</dbReference>
<evidence type="ECO:0000313" key="3">
    <source>
        <dbReference type="Proteomes" id="UP000749311"/>
    </source>
</evidence>
<dbReference type="SFLD" id="SFLDG01206">
    <property type="entry name" value="Xi.1"/>
    <property type="match status" value="1"/>
</dbReference>
<dbReference type="InterPro" id="IPR036282">
    <property type="entry name" value="Glutathione-S-Trfase_C_sf"/>
</dbReference>
<dbReference type="InterPro" id="IPR047047">
    <property type="entry name" value="GST_Omega-like_C"/>
</dbReference>
<dbReference type="SFLD" id="SFLDG01148">
    <property type="entry name" value="Xi_(cytGST)"/>
    <property type="match status" value="1"/>
</dbReference>
<dbReference type="PIRSF" id="PIRSF015753">
    <property type="entry name" value="GST"/>
    <property type="match status" value="1"/>
</dbReference>
<gene>
    <name evidence="2" type="ORF">FB473_001766</name>
</gene>
<dbReference type="InterPro" id="IPR036249">
    <property type="entry name" value="Thioredoxin-like_sf"/>
</dbReference>
<evidence type="ECO:0000259" key="1">
    <source>
        <dbReference type="PROSITE" id="PS50405"/>
    </source>
</evidence>
<dbReference type="EMBL" id="JAAMOZ010000001">
    <property type="protein sequence ID" value="NIH57121.1"/>
    <property type="molecule type" value="Genomic_DNA"/>
</dbReference>
<dbReference type="SFLD" id="SFLDS00019">
    <property type="entry name" value="Glutathione_Transferase_(cytos"/>
    <property type="match status" value="1"/>
</dbReference>
<dbReference type="CDD" id="cd03190">
    <property type="entry name" value="GST_C_Omega_like"/>
    <property type="match status" value="1"/>
</dbReference>
<dbReference type="InterPro" id="IPR040079">
    <property type="entry name" value="Glutathione_S-Trfase"/>
</dbReference>
<name>A0ABX0SGM0_9ACTN</name>
<dbReference type="PROSITE" id="PS50405">
    <property type="entry name" value="GST_CTER"/>
    <property type="match status" value="1"/>
</dbReference>
<dbReference type="RefSeq" id="WP_167166570.1">
    <property type="nucleotide sequence ID" value="NZ_BAAAOO010000011.1"/>
</dbReference>
<protein>
    <submittedName>
        <fullName evidence="2">Glutathione S-transferase</fullName>
    </submittedName>
</protein>
<dbReference type="Gene3D" id="1.20.1050.10">
    <property type="match status" value="1"/>
</dbReference>
<keyword evidence="3" id="KW-1185">Reference proteome</keyword>
<dbReference type="Pfam" id="PF13410">
    <property type="entry name" value="GST_C_2"/>
    <property type="match status" value="1"/>
</dbReference>
<proteinExistence type="predicted"/>
<dbReference type="PANTHER" id="PTHR32419">
    <property type="entry name" value="GLUTATHIONYL-HYDROQUINONE REDUCTASE"/>
    <property type="match status" value="1"/>
</dbReference>
<reference evidence="2 3" key="1">
    <citation type="submission" date="2020-02" db="EMBL/GenBank/DDBJ databases">
        <title>Sequencing the genomes of 1000 actinobacteria strains.</title>
        <authorList>
            <person name="Klenk H.-P."/>
        </authorList>
    </citation>
    <scope>NUCLEOTIDE SEQUENCE [LARGE SCALE GENOMIC DNA]</scope>
    <source>
        <strain evidence="2 3">DSM 19609</strain>
    </source>
</reference>
<comment type="caution">
    <text evidence="2">The sequence shown here is derived from an EMBL/GenBank/DDBJ whole genome shotgun (WGS) entry which is preliminary data.</text>
</comment>
<sequence>MTTETTVLPQADPVDFEKYGEASGWAKNAKPEDKGAFVRTDYPFRGRIQPGGEFPPEPGRYVLYISYACPWAHRQAIVRELKGLTDVIGLAVVDPVRDGRGWAFRPGPDLTLDPYNGFTLLRDAYEATQPGYAGHVSVPVLWDTTSGRIVSNNFPDISLDLGSQFNQWASDPGLDLYPEALRPQIDELNDLIYRTVNNGVYRCGFARTQEAYDAAVVQLFDTLDLLEARLADRTYLLGEAITEADIRLYPTLARFDAVYATHFKANIHRLVDYPNLWDYARFLYAQPAFRVTTKFDHIKRHYFVTHPHINPTRIIAAGYAVDWDAPTRRN</sequence>
<evidence type="ECO:0000313" key="2">
    <source>
        <dbReference type="EMBL" id="NIH57121.1"/>
    </source>
</evidence>
<dbReference type="SUPFAM" id="SSF47616">
    <property type="entry name" value="GST C-terminal domain-like"/>
    <property type="match status" value="1"/>
</dbReference>
<organism evidence="2 3">
    <name type="scientific">Brooklawnia cerclae</name>
    <dbReference type="NCBI Taxonomy" id="349934"/>
    <lineage>
        <taxon>Bacteria</taxon>
        <taxon>Bacillati</taxon>
        <taxon>Actinomycetota</taxon>
        <taxon>Actinomycetes</taxon>
        <taxon>Propionibacteriales</taxon>
        <taxon>Propionibacteriaceae</taxon>
        <taxon>Brooklawnia</taxon>
    </lineage>
</organism>
<feature type="domain" description="GST C-terminal" evidence="1">
    <location>
        <begin position="178"/>
        <end position="302"/>
    </location>
</feature>
<dbReference type="InterPro" id="IPR010987">
    <property type="entry name" value="Glutathione-S-Trfase_C-like"/>
</dbReference>
<dbReference type="Proteomes" id="UP000749311">
    <property type="component" value="Unassembled WGS sequence"/>
</dbReference>